<proteinExistence type="predicted"/>
<evidence type="ECO:0008006" key="4">
    <source>
        <dbReference type="Google" id="ProtNLM"/>
    </source>
</evidence>
<organism evidence="2 3">
    <name type="scientific">Thermomonas beijingensis</name>
    <dbReference type="NCBI Taxonomy" id="2872701"/>
    <lineage>
        <taxon>Bacteria</taxon>
        <taxon>Pseudomonadati</taxon>
        <taxon>Pseudomonadota</taxon>
        <taxon>Gammaproteobacteria</taxon>
        <taxon>Lysobacterales</taxon>
        <taxon>Lysobacteraceae</taxon>
        <taxon>Thermomonas</taxon>
    </lineage>
</organism>
<reference evidence="2" key="1">
    <citation type="submission" date="2021-09" db="EMBL/GenBank/DDBJ databases">
        <authorList>
            <person name="Wu T."/>
            <person name="Guo S.Z."/>
        </authorList>
    </citation>
    <scope>NUCLEOTIDE SEQUENCE</scope>
    <source>
        <strain evidence="2">RSS-23</strain>
    </source>
</reference>
<keyword evidence="3" id="KW-1185">Reference proteome</keyword>
<dbReference type="RefSeq" id="WP_223625708.1">
    <property type="nucleotide sequence ID" value="NZ_JAIQDJ010000001.1"/>
</dbReference>
<accession>A0ABS7TAN9</accession>
<evidence type="ECO:0000313" key="2">
    <source>
        <dbReference type="EMBL" id="MBZ4184877.1"/>
    </source>
</evidence>
<feature type="signal peptide" evidence="1">
    <location>
        <begin position="1"/>
        <end position="27"/>
    </location>
</feature>
<comment type="caution">
    <text evidence="2">The sequence shown here is derived from an EMBL/GenBank/DDBJ whole genome shotgun (WGS) entry which is preliminary data.</text>
</comment>
<name>A0ABS7TAN9_9GAMM</name>
<dbReference type="InterPro" id="IPR029062">
    <property type="entry name" value="Class_I_gatase-like"/>
</dbReference>
<protein>
    <recommendedName>
        <fullName evidence="4">DUF4347 domain-containing protein</fullName>
    </recommendedName>
</protein>
<evidence type="ECO:0000256" key="1">
    <source>
        <dbReference type="SAM" id="SignalP"/>
    </source>
</evidence>
<gene>
    <name evidence="2" type="ORF">K7B09_00880</name>
</gene>
<sequence length="312" mass="31515">MKTQMATLTLAVLGGVGAMLAPGASAAANIGYYDASGYSAGVPAAITALGHTPVPISTLDTASLTGLKALVLTSCGGQPLLSAPNAALNTAVQNGMTLIVESGCSAEASSSFINSLNLPGAPNYSPTSAAAYPEADDIEIPAGSPITTGPGGTLTATSLDRIPAGSGGLYNMTHYYPSSALPAGAVILLTTGNTDHVGAFAWSVGSGRVIHTETQSSFALPGSYAAGNSESFIPGMVTYFKNLLSWASGPATTCASSGYTGTQLLWCVKICESGLTGKALDDWIHRWIRQFRQLPYCAVNGNPPPPPPGGEG</sequence>
<dbReference type="Proteomes" id="UP001430290">
    <property type="component" value="Unassembled WGS sequence"/>
</dbReference>
<dbReference type="SUPFAM" id="SSF52317">
    <property type="entry name" value="Class I glutamine amidotransferase-like"/>
    <property type="match status" value="1"/>
</dbReference>
<feature type="chain" id="PRO_5046977545" description="DUF4347 domain-containing protein" evidence="1">
    <location>
        <begin position="28"/>
        <end position="312"/>
    </location>
</feature>
<dbReference type="EMBL" id="JAIQDJ010000001">
    <property type="protein sequence ID" value="MBZ4184877.1"/>
    <property type="molecule type" value="Genomic_DNA"/>
</dbReference>
<keyword evidence="1" id="KW-0732">Signal</keyword>
<evidence type="ECO:0000313" key="3">
    <source>
        <dbReference type="Proteomes" id="UP001430290"/>
    </source>
</evidence>